<name>A0ABR1FFM4_9ASCO</name>
<feature type="transmembrane region" description="Helical" evidence="9">
    <location>
        <begin position="366"/>
        <end position="387"/>
    </location>
</feature>
<evidence type="ECO:0000256" key="7">
    <source>
        <dbReference type="ARBA" id="ARBA00022989"/>
    </source>
</evidence>
<evidence type="ECO:0000256" key="6">
    <source>
        <dbReference type="ARBA" id="ARBA00022927"/>
    </source>
</evidence>
<dbReference type="PANTHER" id="PTHR22601">
    <property type="entry name" value="ISP4 LIKE PROTEIN"/>
    <property type="match status" value="1"/>
</dbReference>
<feature type="transmembrane region" description="Helical" evidence="9">
    <location>
        <begin position="399"/>
        <end position="421"/>
    </location>
</feature>
<feature type="transmembrane region" description="Helical" evidence="9">
    <location>
        <begin position="802"/>
        <end position="824"/>
    </location>
</feature>
<evidence type="ECO:0000313" key="10">
    <source>
        <dbReference type="EMBL" id="KAK7208645.1"/>
    </source>
</evidence>
<accession>A0ABR1FFM4</accession>
<organism evidence="10 11">
    <name type="scientific">Myxozyma melibiosi</name>
    <dbReference type="NCBI Taxonomy" id="54550"/>
    <lineage>
        <taxon>Eukaryota</taxon>
        <taxon>Fungi</taxon>
        <taxon>Dikarya</taxon>
        <taxon>Ascomycota</taxon>
        <taxon>Saccharomycotina</taxon>
        <taxon>Lipomycetes</taxon>
        <taxon>Lipomycetales</taxon>
        <taxon>Lipomycetaceae</taxon>
        <taxon>Myxozyma</taxon>
    </lineage>
</organism>
<feature type="transmembrane region" description="Helical" evidence="9">
    <location>
        <begin position="550"/>
        <end position="570"/>
    </location>
</feature>
<keyword evidence="3" id="KW-0813">Transport</keyword>
<dbReference type="InterPro" id="IPR004648">
    <property type="entry name" value="Oligpept_transpt"/>
</dbReference>
<evidence type="ECO:0000256" key="1">
    <source>
        <dbReference type="ARBA" id="ARBA00004141"/>
    </source>
</evidence>
<evidence type="ECO:0000256" key="3">
    <source>
        <dbReference type="ARBA" id="ARBA00022448"/>
    </source>
</evidence>
<dbReference type="GeneID" id="90036503"/>
<keyword evidence="7 9" id="KW-1133">Transmembrane helix</keyword>
<dbReference type="NCBIfam" id="TIGR00727">
    <property type="entry name" value="ISP4_OPT"/>
    <property type="match status" value="1"/>
</dbReference>
<dbReference type="EMBL" id="JBBJBU010000001">
    <property type="protein sequence ID" value="KAK7208645.1"/>
    <property type="molecule type" value="Genomic_DNA"/>
</dbReference>
<dbReference type="InterPro" id="IPR004813">
    <property type="entry name" value="OPT"/>
</dbReference>
<evidence type="ECO:0000256" key="9">
    <source>
        <dbReference type="SAM" id="Phobius"/>
    </source>
</evidence>
<dbReference type="Pfam" id="PF03169">
    <property type="entry name" value="OPT"/>
    <property type="match status" value="1"/>
</dbReference>
<feature type="transmembrane region" description="Helical" evidence="9">
    <location>
        <begin position="773"/>
        <end position="790"/>
    </location>
</feature>
<evidence type="ECO:0000256" key="8">
    <source>
        <dbReference type="ARBA" id="ARBA00023136"/>
    </source>
</evidence>
<sequence length="867" mass="98152">MEKKSEVVFSSSSVYDNSDYNEKVQSNVDINPAFVVDRERILERLVSSGDAEDIIGEGGESYIFDAVATMTLEEAKQIITDSVELHDNDYNFPEETLDKMKLLLQGPMAYGLGEEAYEIDIRLEASLVKYHSPYPEVRSCTAPFDDPSIPVETIRSYFLGFCWVIVGAFVNETLGEPRQPSINISSTVMQILLYPCGKMAERLPNWKIRLFGKTYELNPGPWSAKEQMFATIILNAGGHYSNLVNYIMVVKLDIFFGSNWVNFGFMLLMNASTQLFGLGMAGVLRRWVIYPVNAVWPTILPTIMLNQALLGKEKQQSINGWTMPKIKFFYIVLVASFVYFFFPDFIFTALSTFNWMTWISPQNLKLAIITGSTLGLGFNPISTFDWAVIKKNNPLVRPFFAVANQYIGVIISAFVILIMYWTNYKDTAYLPINTSSTYDNTGVKYNTSRVITNGRFDIEKYKQYSPPYITAGHLILYGGTYVTYTVSFVFTFLTEWRTLKMFVKHSFRKDMFRIPRSWKELVSANEESVYEGFNDPFTREMRKYPEVPDWWFISVLIISFVFGIIGVAVYPTDTPVWAVIVIIAVGIALLIPTSIIYAVTGYMLEMNELASLICGYIIPGNGMGNVISRLYGYNTDAQAETFIGDIKMAHYMKIPPRAVFRGQVFAVIVQIFVTIAAVYVVLGLPEVCTSTQVNKFTCPYSQGIYTAAVLYGIIGPDRVLNDVYPEIKYCFLIGAGLGVIGWALRRYFPKQMKYFHPCIIVSGFTIWGTGYNVSYYTPGFIVAWVFMWYIKRRYLAWWTKYNYILASALTAGVAFAAIVIFAGLQYQQVSLTWWGNTVSDAGIDGTANGRLKEIPAVGYFGRAVGEF</sequence>
<proteinExistence type="inferred from homology"/>
<comment type="caution">
    <text evidence="10">The sequence shown here is derived from an EMBL/GenBank/DDBJ whole genome shotgun (WGS) entry which is preliminary data.</text>
</comment>
<keyword evidence="11" id="KW-1185">Reference proteome</keyword>
<feature type="transmembrane region" description="Helical" evidence="9">
    <location>
        <begin position="474"/>
        <end position="494"/>
    </location>
</feature>
<feature type="transmembrane region" description="Helical" evidence="9">
    <location>
        <begin position="658"/>
        <end position="682"/>
    </location>
</feature>
<dbReference type="RefSeq" id="XP_064771678.1">
    <property type="nucleotide sequence ID" value="XM_064910991.1"/>
</dbReference>
<keyword evidence="6" id="KW-0653">Protein transport</keyword>
<reference evidence="10 11" key="1">
    <citation type="submission" date="2024-03" db="EMBL/GenBank/DDBJ databases">
        <title>Genome-scale model development and genomic sequencing of the oleaginous clade Lipomyces.</title>
        <authorList>
            <consortium name="Lawrence Berkeley National Laboratory"/>
            <person name="Czajka J.J."/>
            <person name="Han Y."/>
            <person name="Kim J."/>
            <person name="Mondo S.J."/>
            <person name="Hofstad B.A."/>
            <person name="Robles A."/>
            <person name="Haridas S."/>
            <person name="Riley R."/>
            <person name="LaButti K."/>
            <person name="Pangilinan J."/>
            <person name="Andreopoulos W."/>
            <person name="Lipzen A."/>
            <person name="Yan J."/>
            <person name="Wang M."/>
            <person name="Ng V."/>
            <person name="Grigoriev I.V."/>
            <person name="Spatafora J.W."/>
            <person name="Magnuson J.K."/>
            <person name="Baker S.E."/>
            <person name="Pomraning K.R."/>
        </authorList>
    </citation>
    <scope>NUCLEOTIDE SEQUENCE [LARGE SCALE GENOMIC DNA]</scope>
    <source>
        <strain evidence="10 11">Phaff 52-87</strain>
    </source>
</reference>
<keyword evidence="5" id="KW-0571">Peptide transport</keyword>
<comment type="similarity">
    <text evidence="2">Belongs to the oligopeptide OPT transporter family.</text>
</comment>
<comment type="subcellular location">
    <subcellularLocation>
        <location evidence="1">Membrane</location>
        <topology evidence="1">Multi-pass membrane protein</topology>
    </subcellularLocation>
</comment>
<evidence type="ECO:0000256" key="5">
    <source>
        <dbReference type="ARBA" id="ARBA00022856"/>
    </source>
</evidence>
<feature type="transmembrane region" description="Helical" evidence="9">
    <location>
        <begin position="576"/>
        <end position="599"/>
    </location>
</feature>
<evidence type="ECO:0000256" key="4">
    <source>
        <dbReference type="ARBA" id="ARBA00022692"/>
    </source>
</evidence>
<keyword evidence="4 9" id="KW-0812">Transmembrane</keyword>
<feature type="transmembrane region" description="Helical" evidence="9">
    <location>
        <begin position="726"/>
        <end position="744"/>
    </location>
</feature>
<keyword evidence="8 9" id="KW-0472">Membrane</keyword>
<protein>
    <submittedName>
        <fullName evidence="10">Oligopeptide transporter</fullName>
    </submittedName>
</protein>
<dbReference type="NCBIfam" id="TIGR00728">
    <property type="entry name" value="OPT_sfam"/>
    <property type="match status" value="1"/>
</dbReference>
<feature type="transmembrane region" description="Helical" evidence="9">
    <location>
        <begin position="326"/>
        <end position="346"/>
    </location>
</feature>
<evidence type="ECO:0000256" key="2">
    <source>
        <dbReference type="ARBA" id="ARBA00008807"/>
    </source>
</evidence>
<feature type="transmembrane region" description="Helical" evidence="9">
    <location>
        <begin position="287"/>
        <end position="305"/>
    </location>
</feature>
<feature type="transmembrane region" description="Helical" evidence="9">
    <location>
        <begin position="260"/>
        <end position="281"/>
    </location>
</feature>
<evidence type="ECO:0000313" key="11">
    <source>
        <dbReference type="Proteomes" id="UP001498771"/>
    </source>
</evidence>
<gene>
    <name evidence="10" type="ORF">BZA70DRAFT_265903</name>
</gene>
<dbReference type="Proteomes" id="UP001498771">
    <property type="component" value="Unassembled WGS sequence"/>
</dbReference>